<sequence>MFASALIGMLAQPQPAAASSETREAYLERMRAICEVGCLQPKQLLRTARKLPPGETPEMAAVIDIGDVAVRGDKYLLMQMTPNLYDMTELDFGMPHLDQSPISDRNNILIEMDAQTLFDLLNLPQETDLSPSGRAGREGGAGIVVDGDRDRKFVKPSLAAIKAMFRNRRIVVRGTPRLEVLFAGARRDRRHKQLTLMLANADDLVLLPRYDDDGEPIFEGPLAGLGG</sequence>
<accession>A0ABT5JQX5</accession>
<dbReference type="EMBL" id="JAQQXQ010000005">
    <property type="protein sequence ID" value="MDC8754528.1"/>
    <property type="molecule type" value="Genomic_DNA"/>
</dbReference>
<gene>
    <name evidence="1" type="ORF">OIK40_07740</name>
</gene>
<organism evidence="1 2">
    <name type="scientific">Erythrobacter fulvus</name>
    <dbReference type="NCBI Taxonomy" id="2987523"/>
    <lineage>
        <taxon>Bacteria</taxon>
        <taxon>Pseudomonadati</taxon>
        <taxon>Pseudomonadota</taxon>
        <taxon>Alphaproteobacteria</taxon>
        <taxon>Sphingomonadales</taxon>
        <taxon>Erythrobacteraceae</taxon>
        <taxon>Erythrobacter/Porphyrobacter group</taxon>
        <taxon>Erythrobacter</taxon>
    </lineage>
</organism>
<comment type="caution">
    <text evidence="1">The sequence shown here is derived from an EMBL/GenBank/DDBJ whole genome shotgun (WGS) entry which is preliminary data.</text>
</comment>
<proteinExistence type="predicted"/>
<reference evidence="1 2" key="1">
    <citation type="submission" date="2022-10" db="EMBL/GenBank/DDBJ databases">
        <title>Erythrobacter sp. sf7 Genome sequencing.</title>
        <authorList>
            <person name="Park S."/>
        </authorList>
    </citation>
    <scope>NUCLEOTIDE SEQUENCE [LARGE SCALE GENOMIC DNA]</scope>
    <source>
        <strain evidence="2">sf7</strain>
    </source>
</reference>
<name>A0ABT5JQX5_9SPHN</name>
<protein>
    <recommendedName>
        <fullName evidence="3">Outer membrane lipoprotein carrier protein LolA</fullName>
    </recommendedName>
</protein>
<evidence type="ECO:0000313" key="1">
    <source>
        <dbReference type="EMBL" id="MDC8754528.1"/>
    </source>
</evidence>
<evidence type="ECO:0008006" key="3">
    <source>
        <dbReference type="Google" id="ProtNLM"/>
    </source>
</evidence>
<keyword evidence="2" id="KW-1185">Reference proteome</keyword>
<dbReference type="Proteomes" id="UP001216558">
    <property type="component" value="Unassembled WGS sequence"/>
</dbReference>
<evidence type="ECO:0000313" key="2">
    <source>
        <dbReference type="Proteomes" id="UP001216558"/>
    </source>
</evidence>